<protein>
    <submittedName>
        <fullName evidence="7">SDR family NAD(P)-dependent oxidoreductase</fullName>
    </submittedName>
</protein>
<dbReference type="InterPro" id="IPR016039">
    <property type="entry name" value="Thiolase-like"/>
</dbReference>
<feature type="domain" description="Carrier" evidence="5">
    <location>
        <begin position="1337"/>
        <end position="1415"/>
    </location>
</feature>
<keyword evidence="4" id="KW-0511">Multifunctional enzyme</keyword>
<evidence type="ECO:0000256" key="1">
    <source>
        <dbReference type="ARBA" id="ARBA00022450"/>
    </source>
</evidence>
<evidence type="ECO:0000256" key="3">
    <source>
        <dbReference type="ARBA" id="ARBA00022679"/>
    </source>
</evidence>
<dbReference type="Gene3D" id="3.40.50.720">
    <property type="entry name" value="NAD(P)-binding Rossmann-like Domain"/>
    <property type="match status" value="4"/>
</dbReference>
<feature type="domain" description="Ketosynthase family 3 (KS3)" evidence="6">
    <location>
        <begin position="35"/>
        <end position="436"/>
    </location>
</feature>
<dbReference type="PROSITE" id="PS50075">
    <property type="entry name" value="CARRIER"/>
    <property type="match status" value="1"/>
</dbReference>
<dbReference type="InterPro" id="IPR036291">
    <property type="entry name" value="NAD(P)-bd_dom_sf"/>
</dbReference>
<dbReference type="InterPro" id="IPR036736">
    <property type="entry name" value="ACP-like_sf"/>
</dbReference>
<dbReference type="SMART" id="SM00829">
    <property type="entry name" value="PKS_ER"/>
    <property type="match status" value="1"/>
</dbReference>
<evidence type="ECO:0000256" key="2">
    <source>
        <dbReference type="ARBA" id="ARBA00022553"/>
    </source>
</evidence>
<dbReference type="PROSITE" id="PS52004">
    <property type="entry name" value="KS3_2"/>
    <property type="match status" value="1"/>
</dbReference>
<dbReference type="SUPFAM" id="SSF51735">
    <property type="entry name" value="NAD(P)-binding Rossmann-fold domains"/>
    <property type="match status" value="4"/>
</dbReference>
<keyword evidence="3" id="KW-0808">Transferase</keyword>
<organism evidence="7 8">
    <name type="scientific">Falsiroseomonas algicola</name>
    <dbReference type="NCBI Taxonomy" id="2716930"/>
    <lineage>
        <taxon>Bacteria</taxon>
        <taxon>Pseudomonadati</taxon>
        <taxon>Pseudomonadota</taxon>
        <taxon>Alphaproteobacteria</taxon>
        <taxon>Acetobacterales</taxon>
        <taxon>Roseomonadaceae</taxon>
        <taxon>Falsiroseomonas</taxon>
    </lineage>
</organism>
<dbReference type="SMART" id="SM00825">
    <property type="entry name" value="PKS_KS"/>
    <property type="match status" value="1"/>
</dbReference>
<dbReference type="PANTHER" id="PTHR43775:SF51">
    <property type="entry name" value="INACTIVE PHENOLPHTHIOCEROL SYNTHESIS POLYKETIDE SYNTHASE TYPE I PKS1-RELATED"/>
    <property type="match status" value="1"/>
</dbReference>
<dbReference type="InterPro" id="IPR013154">
    <property type="entry name" value="ADH-like_N"/>
</dbReference>
<dbReference type="SUPFAM" id="SSF47336">
    <property type="entry name" value="ACP-like"/>
    <property type="match status" value="1"/>
</dbReference>
<dbReference type="Gene3D" id="3.90.180.10">
    <property type="entry name" value="Medium-chain alcohol dehydrogenases, catalytic domain"/>
    <property type="match status" value="1"/>
</dbReference>
<comment type="caution">
    <text evidence="7">The sequence shown here is derived from an EMBL/GenBank/DDBJ whole genome shotgun (WGS) entry which is preliminary data.</text>
</comment>
<dbReference type="InterPro" id="IPR057326">
    <property type="entry name" value="KR_dom"/>
</dbReference>
<evidence type="ECO:0000256" key="4">
    <source>
        <dbReference type="ARBA" id="ARBA00023268"/>
    </source>
</evidence>
<keyword evidence="8" id="KW-1185">Reference proteome</keyword>
<dbReference type="InterPro" id="IPR020806">
    <property type="entry name" value="PKS_PP-bd"/>
</dbReference>
<dbReference type="GO" id="GO:0006633">
    <property type="term" value="P:fatty acid biosynthetic process"/>
    <property type="evidence" value="ECO:0007669"/>
    <property type="project" value="InterPro"/>
</dbReference>
<dbReference type="Pfam" id="PF02801">
    <property type="entry name" value="Ketoacyl-synt_C"/>
    <property type="match status" value="1"/>
</dbReference>
<dbReference type="SMART" id="SM00822">
    <property type="entry name" value="PKS_KR"/>
    <property type="match status" value="2"/>
</dbReference>
<dbReference type="SMART" id="SM00823">
    <property type="entry name" value="PKS_PP"/>
    <property type="match status" value="1"/>
</dbReference>
<dbReference type="Gene3D" id="3.40.47.10">
    <property type="match status" value="1"/>
</dbReference>
<dbReference type="Proteomes" id="UP000475385">
    <property type="component" value="Unassembled WGS sequence"/>
</dbReference>
<dbReference type="Pfam" id="PF00550">
    <property type="entry name" value="PP-binding"/>
    <property type="match status" value="1"/>
</dbReference>
<keyword evidence="1" id="KW-0596">Phosphopantetheine</keyword>
<dbReference type="SUPFAM" id="SSF50129">
    <property type="entry name" value="GroES-like"/>
    <property type="match status" value="1"/>
</dbReference>
<dbReference type="Gene3D" id="3.10.129.120">
    <property type="match status" value="1"/>
</dbReference>
<evidence type="ECO:0000313" key="8">
    <source>
        <dbReference type="Proteomes" id="UP000475385"/>
    </source>
</evidence>
<dbReference type="InterPro" id="IPR018201">
    <property type="entry name" value="Ketoacyl_synth_AS"/>
</dbReference>
<dbReference type="InterPro" id="IPR050091">
    <property type="entry name" value="PKS_NRPS_Biosynth_Enz"/>
</dbReference>
<proteinExistence type="predicted"/>
<dbReference type="GO" id="GO:0004315">
    <property type="term" value="F:3-oxoacyl-[acyl-carrier-protein] synthase activity"/>
    <property type="evidence" value="ECO:0007669"/>
    <property type="project" value="InterPro"/>
</dbReference>
<dbReference type="CDD" id="cd00833">
    <property type="entry name" value="PKS"/>
    <property type="match status" value="1"/>
</dbReference>
<dbReference type="GO" id="GO:0031177">
    <property type="term" value="F:phosphopantetheine binding"/>
    <property type="evidence" value="ECO:0007669"/>
    <property type="project" value="InterPro"/>
</dbReference>
<keyword evidence="2" id="KW-0597">Phosphoprotein</keyword>
<evidence type="ECO:0000259" key="5">
    <source>
        <dbReference type="PROSITE" id="PS50075"/>
    </source>
</evidence>
<evidence type="ECO:0000259" key="6">
    <source>
        <dbReference type="PROSITE" id="PS52004"/>
    </source>
</evidence>
<dbReference type="PANTHER" id="PTHR43775">
    <property type="entry name" value="FATTY ACID SYNTHASE"/>
    <property type="match status" value="1"/>
</dbReference>
<dbReference type="InterPro" id="IPR049551">
    <property type="entry name" value="PKS_DH_C"/>
</dbReference>
<sequence>MSGTDPKEVLRRALIEIRALKEKLAAAEHGGGTTGAPIAITGMACRFPGAPDLPAFARLLAEGRDAIGPRPPGRWEDEAALPGGFLPDVEHFDPRFFGLSHREAAAMDPQQRLLLEVTWEALADAALAPEALAGSRAGVFIGLATHDWLRRMPEAGLDRFFGSGSSPAVAAGRIAYLLDLHGPAMTIDTACSSSLVAIHQAMRALRAGDCDAAIVGGTSLMLMPSLTRSFQEAGMLAPDGRCKSFDASADGYGRGEGCGVVLLKRLDDAMRDADPVVAVLRGSAVNQDGRSAGLTAPNGPAQTALIRDALRDAGLAADDIDYVEAHGTGTALGDPIEWHALATAFAGRSRPLALGSVKSNIGHTEAAAGIAGLIKAALAVRDGVVPPSLNHHRRNPSIAAGTTPIVVATAPMPGIRRAGVSAFGFSGTNAHAVLEAPPLRAAPARAPLPPPVFQRESLPLPPIATAPNPERLLAPDDALLAGTGGFAHVGVLLALLGSREPLADIAFPAGLVVATPRRIRVLRDGDRLALESSAPAEDAWITHLSGRREDVAATWPALPDLPAATKEAADLYRRIAAAGFDYGEQARCLHRIGIAGDIASGTLAGSGPGLWEAAAQLAYALLPPAAPPVMLASIARLTPGPGQSPAQAWLRIETRHPDGTLTADLGLVDAAGLPVLLAQGARFAPLPDRSLDWSRCIAWRPVPPPSVSITDTDCWLAPAGPAAALCGALLEHLRRADRRPLRIVTRGAQATGREVTPPDPDQAALWGLAMAVMAEQPGRACRLIDLDPDQPAAAQQAALEAERGADDEPAVALRGGQRLARRLEPPARHTGADTAAAWRDGRLGWISASAPPPGPGQLRIAMVAAGLTFRDRLLAGGLAPIGSTLGADGAGIVEAVGEGVHGFAPGDAVILLAPGAIADRVTVPAARVAHAPCADLLDAATMPVPYLTALASLPPVAPGTRVLVHQASSATGLAAIEVLRRAGATIVATASRPRHAWLARRGITAVLDSRAPEGWDLRGIDLAFGAFPPEVAARLAPIPVVNLDKRAAGHFDLDAVPEDRLAALFARLRDLPPLPRHPIQRDALGDALAASSLPGRTVVMLGTPPRFTVEPGTRWIVTGAASGLGRMVADWLEAQGAIACRVDVSPTAGACTAQGDVADAGFIDPLVGRLADDATPLRGIIHAAAITDDDALEALTEARIAAVLRAKLGGARTLDEATRRHGVRLSAFVVFSSVVGVLPSARQGAYAAANAAIDQLAEARRRDGLPALALAWGPWAAGIGARMGQRAAATWKAFGVTPILPAMGLRALPALLASPEARRVVIDMAAPASAPAIEPAAPAIIDVALLQGILAPLLGTPDPTMLDPQAPLTALGMDSLTAVDFARALSQRLGRPIRPDFAYSHPNLVQAAASLARAQVPTAPKAGRFALLAPVWEPIAAPASLARGWTIAGEGPIAEALRTAMGEGETTSLLDVSALGSNAGDPAALREAVMPALLARLQALSGRAARIAIAVPSASPLAPLLEAFASAVAAEEPLWALRTIRLDPALPDPAEALRRELATTDGEPRTRLLPRRREALRLRPAGGVPAQQPSPGGTWLITGGSGGIGRHTAAHLAARGASRIVVASRRPTPFDLPGTVVETRSVDLTDRAATFALIDDVQRDGPLRGVIHAAGITADGRVATATWSRFAPAFPAKADAARWLDEATRPMGEVELVLFSSTSAWFGLPGTAGYAAANGALEAVATARRQAGFPARCIAWCAWQGVGMAADATLWDHGRAPSLPPAIALQAFDAAMATEAGNLVIMGSDWQPPSGSRMMAPWGGQKS</sequence>
<dbReference type="PROSITE" id="PS00606">
    <property type="entry name" value="KS3_1"/>
    <property type="match status" value="1"/>
</dbReference>
<dbReference type="CDD" id="cd05195">
    <property type="entry name" value="enoyl_red"/>
    <property type="match status" value="1"/>
</dbReference>
<reference evidence="7 8" key="1">
    <citation type="submission" date="2020-03" db="EMBL/GenBank/DDBJ databases">
        <title>Roseomonas stagni sp. nov., isolated from pond water in Japan.</title>
        <authorList>
            <person name="Furuhata K."/>
            <person name="Miyamoto H."/>
            <person name="Goto K."/>
        </authorList>
    </citation>
    <scope>NUCLEOTIDE SEQUENCE [LARGE SCALE GENOMIC DNA]</scope>
    <source>
        <strain evidence="7 8">PeD5</strain>
    </source>
</reference>
<dbReference type="GO" id="GO:0004312">
    <property type="term" value="F:fatty acid synthase activity"/>
    <property type="evidence" value="ECO:0007669"/>
    <property type="project" value="TreeGrafter"/>
</dbReference>
<evidence type="ECO:0000313" key="7">
    <source>
        <dbReference type="EMBL" id="NGM19914.1"/>
    </source>
</evidence>
<dbReference type="SUPFAM" id="SSF53901">
    <property type="entry name" value="Thiolase-like"/>
    <property type="match status" value="1"/>
</dbReference>
<dbReference type="SMART" id="SM01294">
    <property type="entry name" value="PKS_PP_betabranch"/>
    <property type="match status" value="1"/>
</dbReference>
<dbReference type="InterPro" id="IPR011032">
    <property type="entry name" value="GroES-like_sf"/>
</dbReference>
<dbReference type="InterPro" id="IPR013968">
    <property type="entry name" value="PKS_KR"/>
</dbReference>
<dbReference type="Pfam" id="PF14765">
    <property type="entry name" value="PS-DH"/>
    <property type="match status" value="1"/>
</dbReference>
<dbReference type="InterPro" id="IPR009081">
    <property type="entry name" value="PP-bd_ACP"/>
</dbReference>
<dbReference type="RefSeq" id="WP_164693790.1">
    <property type="nucleotide sequence ID" value="NZ_JAAIKB010000002.1"/>
</dbReference>
<dbReference type="Gene3D" id="1.10.1200.10">
    <property type="entry name" value="ACP-like"/>
    <property type="match status" value="1"/>
</dbReference>
<dbReference type="EMBL" id="JAAIKB010000002">
    <property type="protein sequence ID" value="NGM19914.1"/>
    <property type="molecule type" value="Genomic_DNA"/>
</dbReference>
<dbReference type="InterPro" id="IPR014031">
    <property type="entry name" value="Ketoacyl_synth_C"/>
</dbReference>
<dbReference type="InterPro" id="IPR020841">
    <property type="entry name" value="PKS_Beta-ketoAc_synthase_dom"/>
</dbReference>
<accession>A0A6M1LJ31</accession>
<name>A0A6M1LJ31_9PROT</name>
<dbReference type="GO" id="GO:0016491">
    <property type="term" value="F:oxidoreductase activity"/>
    <property type="evidence" value="ECO:0007669"/>
    <property type="project" value="InterPro"/>
</dbReference>
<dbReference type="Pfam" id="PF00109">
    <property type="entry name" value="ketoacyl-synt"/>
    <property type="match status" value="1"/>
</dbReference>
<dbReference type="Pfam" id="PF08659">
    <property type="entry name" value="KR"/>
    <property type="match status" value="2"/>
</dbReference>
<gene>
    <name evidence="7" type="ORF">G3576_07790</name>
</gene>
<dbReference type="Pfam" id="PF08240">
    <property type="entry name" value="ADH_N"/>
    <property type="match status" value="1"/>
</dbReference>
<dbReference type="InterPro" id="IPR020843">
    <property type="entry name" value="ER"/>
</dbReference>
<dbReference type="InterPro" id="IPR014030">
    <property type="entry name" value="Ketoacyl_synth_N"/>
</dbReference>